<evidence type="ECO:0000313" key="9">
    <source>
        <dbReference type="EMBL" id="RDD61466.1"/>
    </source>
</evidence>
<dbReference type="Pfam" id="PF04545">
    <property type="entry name" value="Sigma70_r4"/>
    <property type="match status" value="1"/>
</dbReference>
<keyword evidence="4 6" id="KW-0238">DNA-binding</keyword>
<evidence type="ECO:0000259" key="8">
    <source>
        <dbReference type="PROSITE" id="PS00716"/>
    </source>
</evidence>
<dbReference type="Pfam" id="PF04542">
    <property type="entry name" value="Sigma70_r2"/>
    <property type="match status" value="1"/>
</dbReference>
<dbReference type="NCBIfam" id="NF005143">
    <property type="entry name" value="PRK06596.1"/>
    <property type="match status" value="1"/>
</dbReference>
<feature type="domain" description="RNA polymerase sigma-70" evidence="8">
    <location>
        <begin position="250"/>
        <end position="276"/>
    </location>
</feature>
<protein>
    <recommendedName>
        <fullName evidence="6">RNA polymerase sigma factor</fullName>
    </recommendedName>
</protein>
<dbReference type="Proteomes" id="UP000253941">
    <property type="component" value="Unassembled WGS sequence"/>
</dbReference>
<evidence type="ECO:0000259" key="7">
    <source>
        <dbReference type="PROSITE" id="PS00715"/>
    </source>
</evidence>
<comment type="caution">
    <text evidence="9">The sequence shown here is derived from an EMBL/GenBank/DDBJ whole genome shotgun (WGS) entry which is preliminary data.</text>
</comment>
<dbReference type="NCBIfam" id="TIGR02937">
    <property type="entry name" value="sigma70-ECF"/>
    <property type="match status" value="1"/>
</dbReference>
<dbReference type="PIRSF" id="PIRSF000770">
    <property type="entry name" value="RNA_pol_sigma-SigE/K"/>
    <property type="match status" value="1"/>
</dbReference>
<evidence type="ECO:0000313" key="10">
    <source>
        <dbReference type="Proteomes" id="UP000253941"/>
    </source>
</evidence>
<evidence type="ECO:0000256" key="1">
    <source>
        <dbReference type="ARBA" id="ARBA00007788"/>
    </source>
</evidence>
<dbReference type="InterPro" id="IPR050813">
    <property type="entry name" value="Sigma-70_Factor"/>
</dbReference>
<dbReference type="PRINTS" id="PR00046">
    <property type="entry name" value="SIGMA70FCT"/>
</dbReference>
<evidence type="ECO:0000256" key="5">
    <source>
        <dbReference type="ARBA" id="ARBA00023163"/>
    </source>
</evidence>
<proteinExistence type="inferred from homology"/>
<dbReference type="InterPro" id="IPR007630">
    <property type="entry name" value="RNA_pol_sigma70_r4"/>
</dbReference>
<name>A0A369TEW7_9PROT</name>
<dbReference type="CDD" id="cd06171">
    <property type="entry name" value="Sigma70_r4"/>
    <property type="match status" value="1"/>
</dbReference>
<feature type="domain" description="RNA polymerase sigma-70" evidence="7">
    <location>
        <begin position="74"/>
        <end position="87"/>
    </location>
</feature>
<dbReference type="PROSITE" id="PS00716">
    <property type="entry name" value="SIGMA70_2"/>
    <property type="match status" value="1"/>
</dbReference>
<dbReference type="EMBL" id="QPMH01000012">
    <property type="protein sequence ID" value="RDD61466.1"/>
    <property type="molecule type" value="Genomic_DNA"/>
</dbReference>
<dbReference type="InterPro" id="IPR014284">
    <property type="entry name" value="RNA_pol_sigma-70_dom"/>
</dbReference>
<dbReference type="InterPro" id="IPR013325">
    <property type="entry name" value="RNA_pol_sigma_r2"/>
</dbReference>
<dbReference type="PANTHER" id="PTHR30376">
    <property type="entry name" value="SIGMA FACTOR RPOH HEAT SHOCK RELATED"/>
    <property type="match status" value="1"/>
</dbReference>
<keyword evidence="2 6" id="KW-0805">Transcription regulation</keyword>
<dbReference type="SUPFAM" id="SSF88659">
    <property type="entry name" value="Sigma3 and sigma4 domains of RNA polymerase sigma factors"/>
    <property type="match status" value="1"/>
</dbReference>
<dbReference type="GO" id="GO:0003677">
    <property type="term" value="F:DNA binding"/>
    <property type="evidence" value="ECO:0007669"/>
    <property type="project" value="UniProtKB-KW"/>
</dbReference>
<dbReference type="PROSITE" id="PS00715">
    <property type="entry name" value="SIGMA70_1"/>
    <property type="match status" value="1"/>
</dbReference>
<evidence type="ECO:0000256" key="2">
    <source>
        <dbReference type="ARBA" id="ARBA00023015"/>
    </source>
</evidence>
<gene>
    <name evidence="9" type="ORF">DRB17_13005</name>
</gene>
<evidence type="ECO:0000256" key="3">
    <source>
        <dbReference type="ARBA" id="ARBA00023082"/>
    </source>
</evidence>
<dbReference type="Gene3D" id="1.20.120.1810">
    <property type="match status" value="1"/>
</dbReference>
<evidence type="ECO:0000256" key="4">
    <source>
        <dbReference type="ARBA" id="ARBA00023125"/>
    </source>
</evidence>
<organism evidence="9 10">
    <name type="scientific">Ferruginivarius sediminum</name>
    <dbReference type="NCBI Taxonomy" id="2661937"/>
    <lineage>
        <taxon>Bacteria</taxon>
        <taxon>Pseudomonadati</taxon>
        <taxon>Pseudomonadota</taxon>
        <taxon>Alphaproteobacteria</taxon>
        <taxon>Rhodospirillales</taxon>
        <taxon>Rhodospirillaceae</taxon>
        <taxon>Ferruginivarius</taxon>
    </lineage>
</organism>
<dbReference type="PANTHER" id="PTHR30376:SF3">
    <property type="entry name" value="RNA POLYMERASE SIGMA FACTOR RPOH"/>
    <property type="match status" value="1"/>
</dbReference>
<dbReference type="NCBIfam" id="NF005693">
    <property type="entry name" value="PRK07500.1"/>
    <property type="match status" value="1"/>
</dbReference>
<sequence length="297" mass="33594">MAATHAFDSQTAFNRYVRDAMRAPLLSRERECELTHRWHEERDEAALSELVASHARLVVSQATAYRGYGLPMQDLLQEGNVGLLQAAARFDPTREVRFSTYAVWWIRAAIQDFVLRNWSMVRLGSTTQEKALFFNLRRLRAKIAGSDAGKSDSEARLQIAEELKVQLGQVERMEARLSGPDQSANAPLGEDGASEWQDLLVDDAPSPEDSVQRSRDNALRARWLKTALTTLPAREQHIIRERHLKEEGTTLAELGEELGISKERVRQIEHRALEHLKRRVLDSAALSPNGNHIDASR</sequence>
<dbReference type="GO" id="GO:0006352">
    <property type="term" value="P:DNA-templated transcription initiation"/>
    <property type="evidence" value="ECO:0007669"/>
    <property type="project" value="InterPro"/>
</dbReference>
<comment type="similarity">
    <text evidence="1 6">Belongs to the sigma-70 factor family.</text>
</comment>
<dbReference type="RefSeq" id="WP_114582719.1">
    <property type="nucleotide sequence ID" value="NZ_QPMH01000012.1"/>
</dbReference>
<dbReference type="InterPro" id="IPR007627">
    <property type="entry name" value="RNA_pol_sigma70_r2"/>
</dbReference>
<dbReference type="Gene3D" id="1.20.140.160">
    <property type="match status" value="1"/>
</dbReference>
<comment type="function">
    <text evidence="6">Sigma factors are initiation factors that promote the attachment of RNA polymerase to specific initiation sites and are then released.</text>
</comment>
<dbReference type="AlphaFoldDB" id="A0A369TEW7"/>
<keyword evidence="5 6" id="KW-0804">Transcription</keyword>
<keyword evidence="10" id="KW-1185">Reference proteome</keyword>
<accession>A0A369TEW7</accession>
<dbReference type="SUPFAM" id="SSF88946">
    <property type="entry name" value="Sigma2 domain of RNA polymerase sigma factors"/>
    <property type="match status" value="1"/>
</dbReference>
<dbReference type="GO" id="GO:0016987">
    <property type="term" value="F:sigma factor activity"/>
    <property type="evidence" value="ECO:0007669"/>
    <property type="project" value="UniProtKB-KW"/>
</dbReference>
<dbReference type="InterPro" id="IPR000943">
    <property type="entry name" value="RNA_pol_sigma70"/>
</dbReference>
<dbReference type="InterPro" id="IPR013324">
    <property type="entry name" value="RNA_pol_sigma_r3/r4-like"/>
</dbReference>
<reference evidence="9 10" key="1">
    <citation type="submission" date="2018-07" db="EMBL/GenBank/DDBJ databases">
        <title>Venubactetium sediminum gen. nov., sp. nov., isolated from a marine solar saltern.</title>
        <authorList>
            <person name="Wang S."/>
        </authorList>
    </citation>
    <scope>NUCLEOTIDE SEQUENCE [LARGE SCALE GENOMIC DNA]</scope>
    <source>
        <strain evidence="9 10">WD2A32</strain>
    </source>
</reference>
<evidence type="ECO:0000256" key="6">
    <source>
        <dbReference type="RuleBase" id="RU362124"/>
    </source>
</evidence>
<keyword evidence="3 6" id="KW-0731">Sigma factor</keyword>